<keyword evidence="2" id="KW-1185">Reference proteome</keyword>
<dbReference type="InterPro" id="IPR036045">
    <property type="entry name" value="Sec1-like_sf"/>
</dbReference>
<evidence type="ECO:0000313" key="2">
    <source>
        <dbReference type="Proteomes" id="UP001652625"/>
    </source>
</evidence>
<dbReference type="GeneID" id="100207562"/>
<protein>
    <submittedName>
        <fullName evidence="3">Sec1 family domain-containing protein 2 isoform X2</fullName>
    </submittedName>
</protein>
<organism evidence="2 3">
    <name type="scientific">Hydra vulgaris</name>
    <name type="common">Hydra</name>
    <name type="synonym">Hydra attenuata</name>
    <dbReference type="NCBI Taxonomy" id="6087"/>
    <lineage>
        <taxon>Eukaryota</taxon>
        <taxon>Metazoa</taxon>
        <taxon>Cnidaria</taxon>
        <taxon>Hydrozoa</taxon>
        <taxon>Hydroidolina</taxon>
        <taxon>Anthoathecata</taxon>
        <taxon>Aplanulata</taxon>
        <taxon>Hydridae</taxon>
        <taxon>Hydra</taxon>
    </lineage>
</organism>
<name>A0ABM4D6N3_HYDVU</name>
<evidence type="ECO:0000256" key="1">
    <source>
        <dbReference type="ARBA" id="ARBA00009884"/>
    </source>
</evidence>
<dbReference type="Gene3D" id="3.40.50.1910">
    <property type="match status" value="2"/>
</dbReference>
<dbReference type="InterPro" id="IPR027482">
    <property type="entry name" value="Sec1-like_dom2"/>
</dbReference>
<proteinExistence type="inferred from homology"/>
<dbReference type="Gene3D" id="3.90.830.10">
    <property type="entry name" value="Syntaxin Binding Protein 1, Chain A, domain 2"/>
    <property type="match status" value="1"/>
</dbReference>
<dbReference type="SUPFAM" id="SSF56815">
    <property type="entry name" value="Sec1/munc18-like (SM) proteins"/>
    <property type="match status" value="1"/>
</dbReference>
<dbReference type="Gene3D" id="1.25.40.60">
    <property type="match status" value="1"/>
</dbReference>
<gene>
    <name evidence="3" type="primary">LOC100207562</name>
</gene>
<reference evidence="3" key="1">
    <citation type="submission" date="2025-08" db="UniProtKB">
        <authorList>
            <consortium name="RefSeq"/>
        </authorList>
    </citation>
    <scope>IDENTIFICATION</scope>
</reference>
<dbReference type="Proteomes" id="UP001652625">
    <property type="component" value="Chromosome 12"/>
</dbReference>
<accession>A0ABM4D6N3</accession>
<dbReference type="InterPro" id="IPR043127">
    <property type="entry name" value="Sec-1-like_dom3a"/>
</dbReference>
<dbReference type="RefSeq" id="XP_065669953.1">
    <property type="nucleotide sequence ID" value="XM_065813881.1"/>
</dbReference>
<dbReference type="Pfam" id="PF00995">
    <property type="entry name" value="Sec1"/>
    <property type="match status" value="1"/>
</dbReference>
<evidence type="ECO:0000313" key="3">
    <source>
        <dbReference type="RefSeq" id="XP_065669953.1"/>
    </source>
</evidence>
<sequence length="650" mass="73024">MEKFNESSLDAFAALVAGAVVFADDSVAEFLHWNNGVKKLFASGALAIKDIKNTKECLESEDKAVFAVSSNLYGSVSKYMQKIINNSDFRSCLVVSVVTDDVQQFLGGSFKEFACKIKLWMKDELSSVLVVHIPLFAINVSENLFITTSHSKLFPVLPSDVARLQAFLYTQGIKRTFNHLGEIDASSLPHNVQAQVKMLAASLNTLFESMSINEDCYAVGHFSKVVASELANMPQARGRRKVASSRASIVFIDRTLDLVSPMSHQSESVLSTIFEILPRLSHHNNDVSIDMKGLFADGNVNPLTLFPGCLSYPDHNQHKELLSVLISQPKKECISYVCNKLKAALENENIPIPDDSSFSITTLEKMLENFKCNISLFYKYGWLLQPCMAILNTFLDEENEHLNDLLSVEKVILLDYEEDDLCHNPFQKILSLLSKKCSRFSVVDALVLSLLVYSAHKDTMISPLAEEEVLKEAIINILMDGEHKEDLLFIMGDLDSSERQVRTRVADIFERLRGISQARTQMQQLKSLFVKTSSGLEYKPIIKQILEQIFDHTKTDLNDIEFCSHGFRDFLKTGFGFFMSVSKPRPSDHSIIFLFVVGGITWDEIKCIKELLNKFCPTQKVIIGSTKIISCSDAFEQVLCTDNLFVDIDT</sequence>
<dbReference type="PANTHER" id="PTHR11679">
    <property type="entry name" value="VESICLE PROTEIN SORTING-ASSOCIATED"/>
    <property type="match status" value="1"/>
</dbReference>
<dbReference type="InterPro" id="IPR001619">
    <property type="entry name" value="Sec1-like"/>
</dbReference>
<comment type="similarity">
    <text evidence="1">Belongs to the STXBP/unc-18/SEC1 family.</text>
</comment>